<dbReference type="AlphaFoldDB" id="A0AAV7S6V7"/>
<reference evidence="2" key="1">
    <citation type="journal article" date="2022" name="bioRxiv">
        <title>Sequencing and chromosome-scale assembly of the giantPleurodeles waltlgenome.</title>
        <authorList>
            <person name="Brown T."/>
            <person name="Elewa A."/>
            <person name="Iarovenko S."/>
            <person name="Subramanian E."/>
            <person name="Araus A.J."/>
            <person name="Petzold A."/>
            <person name="Susuki M."/>
            <person name="Suzuki K.-i.T."/>
            <person name="Hayashi T."/>
            <person name="Toyoda A."/>
            <person name="Oliveira C."/>
            <person name="Osipova E."/>
            <person name="Leigh N.D."/>
            <person name="Simon A."/>
            <person name="Yun M.H."/>
        </authorList>
    </citation>
    <scope>NUCLEOTIDE SEQUENCE</scope>
    <source>
        <strain evidence="2">20211129_DDA</strain>
        <tissue evidence="2">Liver</tissue>
    </source>
</reference>
<dbReference type="PANTHER" id="PTHR11505">
    <property type="entry name" value="L1 TRANSPOSABLE ELEMENT-RELATED"/>
    <property type="match status" value="1"/>
</dbReference>
<proteinExistence type="predicted"/>
<name>A0AAV7S6V7_PLEWA</name>
<protein>
    <submittedName>
        <fullName evidence="2">Uncharacterized protein</fullName>
    </submittedName>
</protein>
<keyword evidence="1" id="KW-0175">Coiled coil</keyword>
<organism evidence="2 3">
    <name type="scientific">Pleurodeles waltl</name>
    <name type="common">Iberian ribbed newt</name>
    <dbReference type="NCBI Taxonomy" id="8319"/>
    <lineage>
        <taxon>Eukaryota</taxon>
        <taxon>Metazoa</taxon>
        <taxon>Chordata</taxon>
        <taxon>Craniata</taxon>
        <taxon>Vertebrata</taxon>
        <taxon>Euteleostomi</taxon>
        <taxon>Amphibia</taxon>
        <taxon>Batrachia</taxon>
        <taxon>Caudata</taxon>
        <taxon>Salamandroidea</taxon>
        <taxon>Salamandridae</taxon>
        <taxon>Pleurodelinae</taxon>
        <taxon>Pleurodeles</taxon>
    </lineage>
</organism>
<accession>A0AAV7S6V7</accession>
<dbReference type="EMBL" id="JANPWB010000008">
    <property type="protein sequence ID" value="KAJ1160516.1"/>
    <property type="molecule type" value="Genomic_DNA"/>
</dbReference>
<evidence type="ECO:0000313" key="2">
    <source>
        <dbReference type="EMBL" id="KAJ1160516.1"/>
    </source>
</evidence>
<feature type="coiled-coil region" evidence="1">
    <location>
        <begin position="42"/>
        <end position="118"/>
    </location>
</feature>
<keyword evidence="3" id="KW-1185">Reference proteome</keyword>
<comment type="caution">
    <text evidence="2">The sequence shown here is derived from an EMBL/GenBank/DDBJ whole genome shotgun (WGS) entry which is preliminary data.</text>
</comment>
<dbReference type="InterPro" id="IPR004244">
    <property type="entry name" value="Transposase_22"/>
</dbReference>
<gene>
    <name evidence="2" type="ORF">NDU88_001018</name>
</gene>
<sequence length="153" mass="17167">MPVSEATPTPALHPSPPIVDSVEASGNLTDLSSMEGMLSHTLEELRAMKVSQKEAHRKTNEQLSQLNANLIHLSIWVSQAEQRISDLEDVQNRQESVTSQIQTELQELQFKLDEVENRPQHYNLRFIGVPEEIEGSSTVTKVISDLIYKCGQC</sequence>
<evidence type="ECO:0000256" key="1">
    <source>
        <dbReference type="SAM" id="Coils"/>
    </source>
</evidence>
<dbReference type="Proteomes" id="UP001066276">
    <property type="component" value="Chromosome 4_2"/>
</dbReference>
<evidence type="ECO:0000313" key="3">
    <source>
        <dbReference type="Proteomes" id="UP001066276"/>
    </source>
</evidence>